<gene>
    <name evidence="6" type="ORF">AC625_05630</name>
</gene>
<dbReference type="OrthoDB" id="2365314at2"/>
<comment type="subcellular location">
    <subcellularLocation>
        <location evidence="5">Cell membrane</location>
        <topology evidence="5">Multi-pass membrane protein</topology>
    </subcellularLocation>
</comment>
<dbReference type="EMBL" id="LFZW01000001">
    <property type="protein sequence ID" value="KMY49056.1"/>
    <property type="molecule type" value="Genomic_DNA"/>
</dbReference>
<dbReference type="RefSeq" id="WP_049680388.1">
    <property type="nucleotide sequence ID" value="NZ_LFZW01000001.1"/>
</dbReference>
<keyword evidence="4 5" id="KW-0472">Membrane</keyword>
<name>A0A0K9GR42_9BACI</name>
<evidence type="ECO:0000313" key="7">
    <source>
        <dbReference type="Proteomes" id="UP000037146"/>
    </source>
</evidence>
<keyword evidence="3 5" id="KW-1133">Transmembrane helix</keyword>
<sequence length="116" mass="12837">MTQYTHAHITTWVIAIILLFVALALHNSGKTKGFKIVHMVNRVFYILIILTGGALMGAAFSYYWMKMVLGLIVIAAMEMILVRTGKGKSTGVIWVVFVISLLIIGYYGFSILPKGV</sequence>
<keyword evidence="7" id="KW-1185">Reference proteome</keyword>
<comment type="similarity">
    <text evidence="5">Belongs to the UPF0344 family.</text>
</comment>
<reference evidence="7" key="1">
    <citation type="submission" date="2015-07" db="EMBL/GenBank/DDBJ databases">
        <title>Genome sequencing project for genomic taxonomy and phylogenomics of Bacillus-like bacteria.</title>
        <authorList>
            <person name="Liu B."/>
            <person name="Wang J."/>
            <person name="Zhu Y."/>
            <person name="Liu G."/>
            <person name="Chen Q."/>
            <person name="Chen Z."/>
            <person name="Lan J."/>
            <person name="Che J."/>
            <person name="Ge C."/>
            <person name="Shi H."/>
            <person name="Pan Z."/>
            <person name="Liu X."/>
        </authorList>
    </citation>
    <scope>NUCLEOTIDE SEQUENCE [LARGE SCALE GENOMIC DNA]</scope>
    <source>
        <strain evidence="7">FJAT-27997</strain>
    </source>
</reference>
<dbReference type="STRING" id="1679170.AC625_05630"/>
<dbReference type="Pfam" id="PF07457">
    <property type="entry name" value="DUF1516"/>
    <property type="match status" value="1"/>
</dbReference>
<comment type="caution">
    <text evidence="6">The sequence shown here is derived from an EMBL/GenBank/DDBJ whole genome shotgun (WGS) entry which is preliminary data.</text>
</comment>
<accession>A0A0K9GR42</accession>
<dbReference type="PATRIC" id="fig|1679170.3.peg.1205"/>
<evidence type="ECO:0000256" key="1">
    <source>
        <dbReference type="ARBA" id="ARBA00022475"/>
    </source>
</evidence>
<dbReference type="InterPro" id="IPR010899">
    <property type="entry name" value="UPF0344"/>
</dbReference>
<dbReference type="GO" id="GO:0005886">
    <property type="term" value="C:plasma membrane"/>
    <property type="evidence" value="ECO:0007669"/>
    <property type="project" value="UniProtKB-SubCell"/>
</dbReference>
<feature type="transmembrane region" description="Helical" evidence="5">
    <location>
        <begin position="39"/>
        <end position="57"/>
    </location>
</feature>
<evidence type="ECO:0000256" key="2">
    <source>
        <dbReference type="ARBA" id="ARBA00022692"/>
    </source>
</evidence>
<dbReference type="AlphaFoldDB" id="A0A0K9GR42"/>
<evidence type="ECO:0000256" key="3">
    <source>
        <dbReference type="ARBA" id="ARBA00022989"/>
    </source>
</evidence>
<comment type="caution">
    <text evidence="5">Lacks conserved residue(s) required for the propagation of feature annotation.</text>
</comment>
<feature type="transmembrane region" description="Helical" evidence="5">
    <location>
        <begin position="91"/>
        <end position="109"/>
    </location>
</feature>
<protein>
    <recommendedName>
        <fullName evidence="5">UPF0344 protein AC625_05630</fullName>
    </recommendedName>
</protein>
<organism evidence="6 7">
    <name type="scientific">Peribacillus loiseleuriae</name>
    <dbReference type="NCBI Taxonomy" id="1679170"/>
    <lineage>
        <taxon>Bacteria</taxon>
        <taxon>Bacillati</taxon>
        <taxon>Bacillota</taxon>
        <taxon>Bacilli</taxon>
        <taxon>Bacillales</taxon>
        <taxon>Bacillaceae</taxon>
        <taxon>Peribacillus</taxon>
    </lineage>
</organism>
<evidence type="ECO:0000313" key="6">
    <source>
        <dbReference type="EMBL" id="KMY49056.1"/>
    </source>
</evidence>
<dbReference type="HAMAP" id="MF_01536">
    <property type="entry name" value="UPF0344"/>
    <property type="match status" value="1"/>
</dbReference>
<evidence type="ECO:0000256" key="4">
    <source>
        <dbReference type="ARBA" id="ARBA00023136"/>
    </source>
</evidence>
<feature type="transmembrane region" description="Helical" evidence="5">
    <location>
        <begin position="6"/>
        <end position="27"/>
    </location>
</feature>
<proteinExistence type="inferred from homology"/>
<keyword evidence="2 5" id="KW-0812">Transmembrane</keyword>
<keyword evidence="1 5" id="KW-1003">Cell membrane</keyword>
<dbReference type="Proteomes" id="UP000037146">
    <property type="component" value="Unassembled WGS sequence"/>
</dbReference>
<evidence type="ECO:0000256" key="5">
    <source>
        <dbReference type="HAMAP-Rule" id="MF_01536"/>
    </source>
</evidence>